<feature type="compositionally biased region" description="Basic and acidic residues" evidence="1">
    <location>
        <begin position="602"/>
        <end position="611"/>
    </location>
</feature>
<feature type="region of interest" description="Disordered" evidence="1">
    <location>
        <begin position="512"/>
        <end position="611"/>
    </location>
</feature>
<keyword evidence="3" id="KW-1185">Reference proteome</keyword>
<evidence type="ECO:0000313" key="3">
    <source>
        <dbReference type="Proteomes" id="UP000837857"/>
    </source>
</evidence>
<proteinExistence type="predicted"/>
<protein>
    <recommendedName>
        <fullName evidence="4">Serine proteinase stubble</fullName>
    </recommendedName>
</protein>
<feature type="non-terminal residue" evidence="2">
    <location>
        <position position="611"/>
    </location>
</feature>
<evidence type="ECO:0000256" key="1">
    <source>
        <dbReference type="SAM" id="MobiDB-lite"/>
    </source>
</evidence>
<gene>
    <name evidence="2" type="ORF">IPOD504_LOCUS9604</name>
</gene>
<accession>A0ABN8IHM1</accession>
<organism evidence="2 3">
    <name type="scientific">Iphiclides podalirius</name>
    <name type="common">scarce swallowtail</name>
    <dbReference type="NCBI Taxonomy" id="110791"/>
    <lineage>
        <taxon>Eukaryota</taxon>
        <taxon>Metazoa</taxon>
        <taxon>Ecdysozoa</taxon>
        <taxon>Arthropoda</taxon>
        <taxon>Hexapoda</taxon>
        <taxon>Insecta</taxon>
        <taxon>Pterygota</taxon>
        <taxon>Neoptera</taxon>
        <taxon>Endopterygota</taxon>
        <taxon>Lepidoptera</taxon>
        <taxon>Glossata</taxon>
        <taxon>Ditrysia</taxon>
        <taxon>Papilionoidea</taxon>
        <taxon>Papilionidae</taxon>
        <taxon>Papilioninae</taxon>
        <taxon>Iphiclides</taxon>
    </lineage>
</organism>
<dbReference type="Proteomes" id="UP000837857">
    <property type="component" value="Chromosome 23"/>
</dbReference>
<feature type="compositionally biased region" description="Polar residues" evidence="1">
    <location>
        <begin position="243"/>
        <end position="256"/>
    </location>
</feature>
<feature type="compositionally biased region" description="Low complexity" evidence="1">
    <location>
        <begin position="542"/>
        <end position="598"/>
    </location>
</feature>
<feature type="compositionally biased region" description="Polar residues" evidence="1">
    <location>
        <begin position="330"/>
        <end position="339"/>
    </location>
</feature>
<feature type="compositionally biased region" description="Polar residues" evidence="1">
    <location>
        <begin position="278"/>
        <end position="288"/>
    </location>
</feature>
<feature type="region of interest" description="Disordered" evidence="1">
    <location>
        <begin position="1"/>
        <end position="27"/>
    </location>
</feature>
<feature type="compositionally biased region" description="Low complexity" evidence="1">
    <location>
        <begin position="264"/>
        <end position="277"/>
    </location>
</feature>
<evidence type="ECO:0008006" key="4">
    <source>
        <dbReference type="Google" id="ProtNLM"/>
    </source>
</evidence>
<feature type="region of interest" description="Disordered" evidence="1">
    <location>
        <begin position="223"/>
        <end position="343"/>
    </location>
</feature>
<name>A0ABN8IHM1_9NEOP</name>
<reference evidence="2" key="1">
    <citation type="submission" date="2022-03" db="EMBL/GenBank/DDBJ databases">
        <authorList>
            <person name="Martin H S."/>
        </authorList>
    </citation>
    <scope>NUCLEOTIDE SEQUENCE</scope>
</reference>
<feature type="region of interest" description="Disordered" evidence="1">
    <location>
        <begin position="367"/>
        <end position="391"/>
    </location>
</feature>
<sequence length="611" mass="67823">MGPPLNTWPYSHHRMKREEHETEEEGPVPLARNIRHLPCISRRSGLEGLCMFAIDCLKSNGTHLGTCIDRFYFGSCCQITDITAIPHIVENNIDDNSIDGASFVHPQTEDKVQSVVNKKPGVTEHKTTTNTIVEYTTESHVSESLQDRTVPDVVEHNLNEITTLDNKIENDEGNPQTIVTVNTSQKQTTKINAQLPDVTVTEVPMKFSTFQSVSGSNNNVETEKIVSDGTESSVTTTTRTTENPFASTATTASTKPHVSRKPVKPTYKPRPTYRPTTNFTRPQYSQNGKPKPTKPVSVYNTTRKPPYKPPPKRHSTKKPLPSPPRLNITIIPQPTSTRPLFTRPSAPAITYINTTVSKNEDVVTTTTTVTTPSTTTSSTTTTTTPSPAPTEITTDAFESTTLISPSTSMSEIITEKSTEKAVVITTEVPLDTVPPVSEKEITVITEAITEKETVRPTTEIEFTTTVITTTTPKPVPSSEFPPLVTWSSTADGGTKPPEVITTASDGLGTHIDNATQTGNIVNDPEDNYNDYVKHSNNKNNDDGSNNNYTNRHYTNNNYNHDSKNYDYNINNNYDYDSNNNHDPNNNNNHNHYDNTFHYNNRKNNETSKDDH</sequence>
<feature type="compositionally biased region" description="Low complexity" evidence="1">
    <location>
        <begin position="230"/>
        <end position="242"/>
    </location>
</feature>
<evidence type="ECO:0000313" key="2">
    <source>
        <dbReference type="EMBL" id="CAH2056376.1"/>
    </source>
</evidence>
<dbReference type="EMBL" id="OW152835">
    <property type="protein sequence ID" value="CAH2056376.1"/>
    <property type="molecule type" value="Genomic_DNA"/>
</dbReference>